<dbReference type="EMBL" id="SOZI01000028">
    <property type="protein sequence ID" value="TNY22290.1"/>
    <property type="molecule type" value="Genomic_DNA"/>
</dbReference>
<organism evidence="2 3">
    <name type="scientific">Rhodotorula diobovata</name>
    <dbReference type="NCBI Taxonomy" id="5288"/>
    <lineage>
        <taxon>Eukaryota</taxon>
        <taxon>Fungi</taxon>
        <taxon>Dikarya</taxon>
        <taxon>Basidiomycota</taxon>
        <taxon>Pucciniomycotina</taxon>
        <taxon>Microbotryomycetes</taxon>
        <taxon>Sporidiobolales</taxon>
        <taxon>Sporidiobolaceae</taxon>
        <taxon>Rhodotorula</taxon>
    </lineage>
</organism>
<feature type="chain" id="PRO_5023063089" description="Secreted protein" evidence="1">
    <location>
        <begin position="18"/>
        <end position="73"/>
    </location>
</feature>
<evidence type="ECO:0008006" key="4">
    <source>
        <dbReference type="Google" id="ProtNLM"/>
    </source>
</evidence>
<evidence type="ECO:0000256" key="1">
    <source>
        <dbReference type="SAM" id="SignalP"/>
    </source>
</evidence>
<proteinExistence type="predicted"/>
<dbReference type="Proteomes" id="UP000311382">
    <property type="component" value="Unassembled WGS sequence"/>
</dbReference>
<protein>
    <recommendedName>
        <fullName evidence="4">Secreted protein</fullName>
    </recommendedName>
</protein>
<feature type="signal peptide" evidence="1">
    <location>
        <begin position="1"/>
        <end position="17"/>
    </location>
</feature>
<accession>A0A5C5FZI7</accession>
<name>A0A5C5FZI7_9BASI</name>
<keyword evidence="3" id="KW-1185">Reference proteome</keyword>
<evidence type="ECO:0000313" key="2">
    <source>
        <dbReference type="EMBL" id="TNY22290.1"/>
    </source>
</evidence>
<sequence>MSSVGSCLAALLQSAEACLTLAASPQRSSATRMPAWPICWPAKNTSARRRSCSPRKTRRVPMQRTCWQPRLSL</sequence>
<gene>
    <name evidence="2" type="ORF">DMC30DRAFT_392811</name>
</gene>
<reference evidence="2 3" key="1">
    <citation type="submission" date="2019-03" db="EMBL/GenBank/DDBJ databases">
        <title>Rhodosporidium diobovatum UCD-FST 08-225 genome sequencing, assembly, and annotation.</title>
        <authorList>
            <person name="Fakankun I.U."/>
            <person name="Fristensky B."/>
            <person name="Levin D.B."/>
        </authorList>
    </citation>
    <scope>NUCLEOTIDE SEQUENCE [LARGE SCALE GENOMIC DNA]</scope>
    <source>
        <strain evidence="2 3">UCD-FST 08-225</strain>
    </source>
</reference>
<keyword evidence="1" id="KW-0732">Signal</keyword>
<dbReference type="AlphaFoldDB" id="A0A5C5FZI7"/>
<evidence type="ECO:0000313" key="3">
    <source>
        <dbReference type="Proteomes" id="UP000311382"/>
    </source>
</evidence>
<comment type="caution">
    <text evidence="2">The sequence shown here is derived from an EMBL/GenBank/DDBJ whole genome shotgun (WGS) entry which is preliminary data.</text>
</comment>